<evidence type="ECO:0000313" key="3">
    <source>
        <dbReference type="Proteomes" id="UP000596742"/>
    </source>
</evidence>
<evidence type="ECO:0000256" key="1">
    <source>
        <dbReference type="SAM" id="MobiDB-lite"/>
    </source>
</evidence>
<feature type="compositionally biased region" description="Basic and acidic residues" evidence="1">
    <location>
        <begin position="148"/>
        <end position="171"/>
    </location>
</feature>
<name>A0A8B6CP00_MYTGA</name>
<keyword evidence="3" id="KW-1185">Reference proteome</keyword>
<protein>
    <submittedName>
        <fullName evidence="2">Uncharacterized protein</fullName>
    </submittedName>
</protein>
<organism evidence="2 3">
    <name type="scientific">Mytilus galloprovincialis</name>
    <name type="common">Mediterranean mussel</name>
    <dbReference type="NCBI Taxonomy" id="29158"/>
    <lineage>
        <taxon>Eukaryota</taxon>
        <taxon>Metazoa</taxon>
        <taxon>Spiralia</taxon>
        <taxon>Lophotrochozoa</taxon>
        <taxon>Mollusca</taxon>
        <taxon>Bivalvia</taxon>
        <taxon>Autobranchia</taxon>
        <taxon>Pteriomorphia</taxon>
        <taxon>Mytilida</taxon>
        <taxon>Mytiloidea</taxon>
        <taxon>Mytilidae</taxon>
        <taxon>Mytilinae</taxon>
        <taxon>Mytilus</taxon>
    </lineage>
</organism>
<proteinExistence type="predicted"/>
<dbReference type="Proteomes" id="UP000596742">
    <property type="component" value="Unassembled WGS sequence"/>
</dbReference>
<dbReference type="EMBL" id="UYJE01002036">
    <property type="protein sequence ID" value="VDI07355.1"/>
    <property type="molecule type" value="Genomic_DNA"/>
</dbReference>
<dbReference type="AlphaFoldDB" id="A0A8B6CP00"/>
<comment type="caution">
    <text evidence="2">The sequence shown here is derived from an EMBL/GenBank/DDBJ whole genome shotgun (WGS) entry which is preliminary data.</text>
</comment>
<accession>A0A8B6CP00</accession>
<sequence>MNRNFSNSDNFDDGNLYGIKKTTYWEIYGVKRFSYHGKRKFTPLLSQSLDGGMVISNDVFGLTISQFERMYKACLERRKTKEQYILNLRYSDKSSNEYLEYLKNCTESYKGNTMTIRETTDRNNHDLEKERTNRQNHDHHSKNKSHHHDLEPDTTNRRPNYLEKNHKQIPP</sequence>
<feature type="region of interest" description="Disordered" evidence="1">
    <location>
        <begin position="130"/>
        <end position="171"/>
    </location>
</feature>
<reference evidence="2" key="1">
    <citation type="submission" date="2018-11" db="EMBL/GenBank/DDBJ databases">
        <authorList>
            <person name="Alioto T."/>
            <person name="Alioto T."/>
        </authorList>
    </citation>
    <scope>NUCLEOTIDE SEQUENCE</scope>
</reference>
<gene>
    <name evidence="2" type="ORF">MGAL_10B001864</name>
</gene>
<evidence type="ECO:0000313" key="2">
    <source>
        <dbReference type="EMBL" id="VDI07355.1"/>
    </source>
</evidence>